<dbReference type="EMBL" id="LLYA01000170">
    <property type="protein sequence ID" value="KRR21669.1"/>
    <property type="molecule type" value="Genomic_DNA"/>
</dbReference>
<dbReference type="InterPro" id="IPR045422">
    <property type="entry name" value="DUF6511"/>
</dbReference>
<accession>A0A0R3MUJ9</accession>
<evidence type="ECO:0000313" key="2">
    <source>
        <dbReference type="Proteomes" id="UP000052023"/>
    </source>
</evidence>
<dbReference type="Pfam" id="PF20121">
    <property type="entry name" value="DUF6511"/>
    <property type="match status" value="1"/>
</dbReference>
<dbReference type="RefSeq" id="WP_057845569.1">
    <property type="nucleotide sequence ID" value="NZ_LLYA01000170.1"/>
</dbReference>
<name>A0A0R3MUJ9_9BRAD</name>
<proteinExistence type="predicted"/>
<comment type="caution">
    <text evidence="1">The sequence shown here is derived from an EMBL/GenBank/DDBJ whole genome shotgun (WGS) entry which is preliminary data.</text>
</comment>
<evidence type="ECO:0000313" key="1">
    <source>
        <dbReference type="EMBL" id="KRR21669.1"/>
    </source>
</evidence>
<dbReference type="Proteomes" id="UP000052023">
    <property type="component" value="Unassembled WGS sequence"/>
</dbReference>
<dbReference type="AlphaFoldDB" id="A0A0R3MUJ9"/>
<gene>
    <name evidence="1" type="ORF">CQ13_06360</name>
</gene>
<sequence length="118" mass="13146">MTRRNFDAEPVCCGVCQRQAVGLGYAPKQGTPVLWLCDEPECIQLGRVVFHMAPSKLTHFERLSLADAGSEGGAYLEKLGKFDLSELSQDEWMNFLTIVLKGYGTKMREHVLSHAAPF</sequence>
<keyword evidence="2" id="KW-1185">Reference proteome</keyword>
<organism evidence="1 2">
    <name type="scientific">Bradyrhizobium retamae</name>
    <dbReference type="NCBI Taxonomy" id="1300035"/>
    <lineage>
        <taxon>Bacteria</taxon>
        <taxon>Pseudomonadati</taxon>
        <taxon>Pseudomonadota</taxon>
        <taxon>Alphaproteobacteria</taxon>
        <taxon>Hyphomicrobiales</taxon>
        <taxon>Nitrobacteraceae</taxon>
        <taxon>Bradyrhizobium</taxon>
    </lineage>
</organism>
<protein>
    <submittedName>
        <fullName evidence="1">Uncharacterized protein</fullName>
    </submittedName>
</protein>
<reference evidence="1 2" key="1">
    <citation type="submission" date="2014-03" db="EMBL/GenBank/DDBJ databases">
        <title>Bradyrhizobium valentinum sp. nov., isolated from effective nodules of Lupinus mariae-josephae, a lupine endemic of basic-lime soils in Eastern Spain.</title>
        <authorList>
            <person name="Duran D."/>
            <person name="Rey L."/>
            <person name="Navarro A."/>
            <person name="Busquets A."/>
            <person name="Imperial J."/>
            <person name="Ruiz-Argueso T."/>
        </authorList>
    </citation>
    <scope>NUCLEOTIDE SEQUENCE [LARGE SCALE GENOMIC DNA]</scope>
    <source>
        <strain evidence="1 2">Ro19</strain>
    </source>
</reference>